<dbReference type="OrthoDB" id="964945at2"/>
<sequence>MTREELHALVDARFDELEALQEEPTFLSYEQKFAQIWTQLGCNVLQATLGKAPLNSRKKTSVKPASGK</sequence>
<dbReference type="RefSeq" id="WP_071501469.1">
    <property type="nucleotide sequence ID" value="NZ_MORL01000001.1"/>
</dbReference>
<gene>
    <name evidence="1" type="ORF">BLX24_02455</name>
</gene>
<organism evidence="1 2">
    <name type="scientific">Arsenicibacter rosenii</name>
    <dbReference type="NCBI Taxonomy" id="1750698"/>
    <lineage>
        <taxon>Bacteria</taxon>
        <taxon>Pseudomonadati</taxon>
        <taxon>Bacteroidota</taxon>
        <taxon>Cytophagia</taxon>
        <taxon>Cytophagales</taxon>
        <taxon>Spirosomataceae</taxon>
        <taxon>Arsenicibacter</taxon>
    </lineage>
</organism>
<reference evidence="1 2" key="1">
    <citation type="submission" date="2016-10" db="EMBL/GenBank/DDBJ databases">
        <title>Arsenicibacter rosenii gen. nov., sp. nov., an efficient arsenic-methylating bacterium isolated from an arsenic-contaminated paddy soil.</title>
        <authorList>
            <person name="Huang K."/>
        </authorList>
    </citation>
    <scope>NUCLEOTIDE SEQUENCE [LARGE SCALE GENOMIC DNA]</scope>
    <source>
        <strain evidence="1 2">SM-1</strain>
    </source>
</reference>
<accession>A0A1S2VQE3</accession>
<name>A0A1S2VQE3_9BACT</name>
<dbReference type="EMBL" id="MORL01000001">
    <property type="protein sequence ID" value="OIN60964.1"/>
    <property type="molecule type" value="Genomic_DNA"/>
</dbReference>
<dbReference type="AlphaFoldDB" id="A0A1S2VQE3"/>
<keyword evidence="2" id="KW-1185">Reference proteome</keyword>
<comment type="caution">
    <text evidence="1">The sequence shown here is derived from an EMBL/GenBank/DDBJ whole genome shotgun (WGS) entry which is preliminary data.</text>
</comment>
<dbReference type="Proteomes" id="UP000181790">
    <property type="component" value="Unassembled WGS sequence"/>
</dbReference>
<protein>
    <submittedName>
        <fullName evidence="1">Uncharacterized protein</fullName>
    </submittedName>
</protein>
<proteinExistence type="predicted"/>
<evidence type="ECO:0000313" key="1">
    <source>
        <dbReference type="EMBL" id="OIN60964.1"/>
    </source>
</evidence>
<evidence type="ECO:0000313" key="2">
    <source>
        <dbReference type="Proteomes" id="UP000181790"/>
    </source>
</evidence>